<sequence>MMAENVLNEMTNWPLYVDRQLTLLFQLHSGISLNSAAPDKPVQSSQAYQK</sequence>
<comment type="caution">
    <text evidence="1">The sequence shown here is derived from an EMBL/GenBank/DDBJ whole genome shotgun (WGS) entry which is preliminary data.</text>
</comment>
<keyword evidence="2" id="KW-1185">Reference proteome</keyword>
<accession>A0A9D4FRI2</accession>
<gene>
    <name evidence="1" type="ORF">DPMN_131916</name>
</gene>
<dbReference type="EMBL" id="JAIWYP010000006">
    <property type="protein sequence ID" value="KAH3803650.1"/>
    <property type="molecule type" value="Genomic_DNA"/>
</dbReference>
<proteinExistence type="predicted"/>
<reference evidence="1" key="1">
    <citation type="journal article" date="2019" name="bioRxiv">
        <title>The Genome of the Zebra Mussel, Dreissena polymorpha: A Resource for Invasive Species Research.</title>
        <authorList>
            <person name="McCartney M.A."/>
            <person name="Auch B."/>
            <person name="Kono T."/>
            <person name="Mallez S."/>
            <person name="Zhang Y."/>
            <person name="Obille A."/>
            <person name="Becker A."/>
            <person name="Abrahante J.E."/>
            <person name="Garbe J."/>
            <person name="Badalamenti J.P."/>
            <person name="Herman A."/>
            <person name="Mangelson H."/>
            <person name="Liachko I."/>
            <person name="Sullivan S."/>
            <person name="Sone E.D."/>
            <person name="Koren S."/>
            <person name="Silverstein K.A.T."/>
            <person name="Beckman K.B."/>
            <person name="Gohl D.M."/>
        </authorList>
    </citation>
    <scope>NUCLEOTIDE SEQUENCE</scope>
    <source>
        <strain evidence="1">Duluth1</strain>
        <tissue evidence="1">Whole animal</tissue>
    </source>
</reference>
<name>A0A9D4FRI2_DREPO</name>
<protein>
    <submittedName>
        <fullName evidence="1">Uncharacterized protein</fullName>
    </submittedName>
</protein>
<dbReference type="Proteomes" id="UP000828390">
    <property type="component" value="Unassembled WGS sequence"/>
</dbReference>
<evidence type="ECO:0000313" key="2">
    <source>
        <dbReference type="Proteomes" id="UP000828390"/>
    </source>
</evidence>
<organism evidence="1 2">
    <name type="scientific">Dreissena polymorpha</name>
    <name type="common">Zebra mussel</name>
    <name type="synonym">Mytilus polymorpha</name>
    <dbReference type="NCBI Taxonomy" id="45954"/>
    <lineage>
        <taxon>Eukaryota</taxon>
        <taxon>Metazoa</taxon>
        <taxon>Spiralia</taxon>
        <taxon>Lophotrochozoa</taxon>
        <taxon>Mollusca</taxon>
        <taxon>Bivalvia</taxon>
        <taxon>Autobranchia</taxon>
        <taxon>Heteroconchia</taxon>
        <taxon>Euheterodonta</taxon>
        <taxon>Imparidentia</taxon>
        <taxon>Neoheterodontei</taxon>
        <taxon>Myida</taxon>
        <taxon>Dreissenoidea</taxon>
        <taxon>Dreissenidae</taxon>
        <taxon>Dreissena</taxon>
    </lineage>
</organism>
<dbReference type="AlphaFoldDB" id="A0A9D4FRI2"/>
<evidence type="ECO:0000313" key="1">
    <source>
        <dbReference type="EMBL" id="KAH3803650.1"/>
    </source>
</evidence>
<reference evidence="1" key="2">
    <citation type="submission" date="2020-11" db="EMBL/GenBank/DDBJ databases">
        <authorList>
            <person name="McCartney M.A."/>
            <person name="Auch B."/>
            <person name="Kono T."/>
            <person name="Mallez S."/>
            <person name="Becker A."/>
            <person name="Gohl D.M."/>
            <person name="Silverstein K.A.T."/>
            <person name="Koren S."/>
            <person name="Bechman K.B."/>
            <person name="Herman A."/>
            <person name="Abrahante J.E."/>
            <person name="Garbe J."/>
        </authorList>
    </citation>
    <scope>NUCLEOTIDE SEQUENCE</scope>
    <source>
        <strain evidence="1">Duluth1</strain>
        <tissue evidence="1">Whole animal</tissue>
    </source>
</reference>